<dbReference type="InterPro" id="IPR001478">
    <property type="entry name" value="PDZ"/>
</dbReference>
<dbReference type="GO" id="GO:0043296">
    <property type="term" value="C:apical junction complex"/>
    <property type="evidence" value="ECO:0000318"/>
    <property type="project" value="GO_Central"/>
</dbReference>
<dbReference type="PANTHER" id="PTHR15012:SF35">
    <property type="entry name" value="PROTEIN SHROOM4"/>
    <property type="match status" value="1"/>
</dbReference>
<organism evidence="9 10">
    <name type="scientific">Anolis carolinensis</name>
    <name type="common">Green anole</name>
    <name type="synonym">American chameleon</name>
    <dbReference type="NCBI Taxonomy" id="28377"/>
    <lineage>
        <taxon>Eukaryota</taxon>
        <taxon>Metazoa</taxon>
        <taxon>Chordata</taxon>
        <taxon>Craniata</taxon>
        <taxon>Vertebrata</taxon>
        <taxon>Euteleostomi</taxon>
        <taxon>Lepidosauria</taxon>
        <taxon>Squamata</taxon>
        <taxon>Bifurcata</taxon>
        <taxon>Unidentata</taxon>
        <taxon>Episquamata</taxon>
        <taxon>Toxicofera</taxon>
        <taxon>Iguania</taxon>
        <taxon>Dactyloidae</taxon>
        <taxon>Anolis</taxon>
    </lineage>
</organism>
<dbReference type="Pfam" id="PF08687">
    <property type="entry name" value="ASD2"/>
    <property type="match status" value="1"/>
</dbReference>
<dbReference type="GO" id="GO:0005925">
    <property type="term" value="C:focal adhesion"/>
    <property type="evidence" value="ECO:0007669"/>
    <property type="project" value="Ensembl"/>
</dbReference>
<evidence type="ECO:0000256" key="3">
    <source>
        <dbReference type="ARBA" id="ARBA00022490"/>
    </source>
</evidence>
<feature type="region of interest" description="Disordered" evidence="6">
    <location>
        <begin position="373"/>
        <end position="711"/>
    </location>
</feature>
<dbReference type="Ensembl" id="ENSACAT00000006043.4">
    <property type="protein sequence ID" value="ENSACAP00000005911.4"/>
    <property type="gene ID" value="ENSACAG00000006061.4"/>
</dbReference>
<reference evidence="9" key="3">
    <citation type="submission" date="2025-09" db="UniProtKB">
        <authorList>
            <consortium name="Ensembl"/>
        </authorList>
    </citation>
    <scope>IDENTIFICATION</scope>
</reference>
<dbReference type="PROSITE" id="PS51307">
    <property type="entry name" value="ASD2"/>
    <property type="match status" value="1"/>
</dbReference>
<dbReference type="GO" id="GO:0005884">
    <property type="term" value="C:actin filament"/>
    <property type="evidence" value="ECO:0007669"/>
    <property type="project" value="Ensembl"/>
</dbReference>
<dbReference type="PROSITE" id="PS50106">
    <property type="entry name" value="PDZ"/>
    <property type="match status" value="1"/>
</dbReference>
<dbReference type="SUPFAM" id="SSF50156">
    <property type="entry name" value="PDZ domain-like"/>
    <property type="match status" value="1"/>
</dbReference>
<feature type="compositionally biased region" description="Low complexity" evidence="6">
    <location>
        <begin position="899"/>
        <end position="932"/>
    </location>
</feature>
<accession>H9GAV8</accession>
<dbReference type="Bgee" id="ENSACAG00000006061">
    <property type="expression patterns" value="Expressed in kidney and 9 other cell types or tissues"/>
</dbReference>
<feature type="compositionally biased region" description="Basic and acidic residues" evidence="6">
    <location>
        <begin position="648"/>
        <end position="658"/>
    </location>
</feature>
<feature type="region of interest" description="Disordered" evidence="6">
    <location>
        <begin position="296"/>
        <end position="342"/>
    </location>
</feature>
<feature type="region of interest" description="Disordered" evidence="6">
    <location>
        <begin position="212"/>
        <end position="231"/>
    </location>
</feature>
<comment type="subcellular location">
    <subcellularLocation>
        <location evidence="1">Cytoplasm</location>
        <location evidence="1">Cytoskeleton</location>
    </subcellularLocation>
</comment>
<dbReference type="GO" id="GO:0009898">
    <property type="term" value="C:cytoplasmic side of plasma membrane"/>
    <property type="evidence" value="ECO:0007669"/>
    <property type="project" value="Ensembl"/>
</dbReference>
<comment type="similarity">
    <text evidence="2">Belongs to the shroom family.</text>
</comment>
<dbReference type="HOGENOM" id="CLU_003220_1_1_1"/>
<dbReference type="GO" id="GO:0051015">
    <property type="term" value="F:actin filament binding"/>
    <property type="evidence" value="ECO:0000318"/>
    <property type="project" value="GO_Central"/>
</dbReference>
<feature type="region of interest" description="Disordered" evidence="6">
    <location>
        <begin position="1015"/>
        <end position="1084"/>
    </location>
</feature>
<feature type="compositionally biased region" description="Low complexity" evidence="6">
    <location>
        <begin position="152"/>
        <end position="163"/>
    </location>
</feature>
<dbReference type="PANTHER" id="PTHR15012">
    <property type="entry name" value="APICAL PROTEIN/SHROOM-RELATED"/>
    <property type="match status" value="1"/>
</dbReference>
<feature type="compositionally biased region" description="Basic and acidic residues" evidence="6">
    <location>
        <begin position="306"/>
        <end position="328"/>
    </location>
</feature>
<dbReference type="GO" id="GO:0016324">
    <property type="term" value="C:apical plasma membrane"/>
    <property type="evidence" value="ECO:0000318"/>
    <property type="project" value="GO_Central"/>
</dbReference>
<reference evidence="9" key="2">
    <citation type="submission" date="2025-08" db="UniProtKB">
        <authorList>
            <consortium name="Ensembl"/>
        </authorList>
    </citation>
    <scope>IDENTIFICATION</scope>
</reference>
<evidence type="ECO:0000256" key="4">
    <source>
        <dbReference type="ARBA" id="ARBA00023212"/>
    </source>
</evidence>
<feature type="region of interest" description="Disordered" evidence="6">
    <location>
        <begin position="109"/>
        <end position="130"/>
    </location>
</feature>
<dbReference type="GO" id="GO:0005654">
    <property type="term" value="C:nucleoplasm"/>
    <property type="evidence" value="ECO:0007669"/>
    <property type="project" value="Ensembl"/>
</dbReference>
<protein>
    <submittedName>
        <fullName evidence="9">Shroom family member 4</fullName>
    </submittedName>
</protein>
<keyword evidence="3" id="KW-0963">Cytoplasm</keyword>
<evidence type="ECO:0000256" key="2">
    <source>
        <dbReference type="ARBA" id="ARBA00006469"/>
    </source>
</evidence>
<feature type="coiled-coil region" evidence="5">
    <location>
        <begin position="1216"/>
        <end position="1243"/>
    </location>
</feature>
<keyword evidence="5" id="KW-0175">Coiled coil</keyword>
<dbReference type="Gene3D" id="6.10.250.3120">
    <property type="match status" value="1"/>
</dbReference>
<evidence type="ECO:0000259" key="8">
    <source>
        <dbReference type="PROSITE" id="PS51307"/>
    </source>
</evidence>
<dbReference type="GO" id="GO:0050890">
    <property type="term" value="P:cognition"/>
    <property type="evidence" value="ECO:0007669"/>
    <property type="project" value="Ensembl"/>
</dbReference>
<dbReference type="GO" id="GO:0007015">
    <property type="term" value="P:actin filament organization"/>
    <property type="evidence" value="ECO:0000318"/>
    <property type="project" value="GO_Central"/>
</dbReference>
<dbReference type="GO" id="GO:0045159">
    <property type="term" value="F:myosin II binding"/>
    <property type="evidence" value="ECO:0007669"/>
    <property type="project" value="Ensembl"/>
</dbReference>
<dbReference type="InterPro" id="IPR036034">
    <property type="entry name" value="PDZ_sf"/>
</dbReference>
<keyword evidence="10" id="KW-1185">Reference proteome</keyword>
<dbReference type="GO" id="GO:0007420">
    <property type="term" value="P:brain development"/>
    <property type="evidence" value="ECO:0007669"/>
    <property type="project" value="Ensembl"/>
</dbReference>
<dbReference type="eggNOG" id="ENOG502QSTC">
    <property type="taxonomic scope" value="Eukaryota"/>
</dbReference>
<dbReference type="InterPro" id="IPR014799">
    <property type="entry name" value="ASD2_dom"/>
</dbReference>
<evidence type="ECO:0000313" key="10">
    <source>
        <dbReference type="Proteomes" id="UP000001646"/>
    </source>
</evidence>
<dbReference type="GO" id="GO:0030864">
    <property type="term" value="C:cortical actin cytoskeleton"/>
    <property type="evidence" value="ECO:0000318"/>
    <property type="project" value="GO_Central"/>
</dbReference>
<keyword evidence="4" id="KW-0206">Cytoskeleton</keyword>
<gene>
    <name evidence="9" type="primary">SHROOM4</name>
</gene>
<proteinExistence type="inferred from homology"/>
<sequence length="1306" mass="143539">VEDGGKAALSQKMRSGDELVNINGTPLYGSRQEALILIKGSYRTLKMILRRRNVPVIRPHSWHLAKLSEGRTEAPTMPCPPDAFSLSWHSGCDASDLSLPWSPLSRHCSTDRSSSLGSMESLGPAGQSYLEGSLSPIDQAMYQDKRDSAYSSFSASSNASDSALRPEEGLSTESATQKQPPPTDPRYLQTGVEGGDLAAGSRGGQPRLVTCAQTSAQAAPSAPQPPIRQDSLRACNPLPEGPPNLKGRWTSDTSLCVRGQEIPGSTGHSKDSLATEQYYLLSSHTDQVMEKGVPNAESLLNDGDEGDHPTEDRHLERKNDGARQDRCPDVSWPGPPGHRHSAPEHLLAAQLQMMNVSHVQEGPQWTVSPLHMEQKGPKAWQNQIQNRQRSPEQAEEPAPRLGTKGGTKSPLERPRSASVELPPSLSVQHQQLPGSGDPSVAPVGMNALTEGVRDAGRSHPAAKKGGSAPHRSAQMRRRSDRFATNLRNEIQWRKAQLQKSKGSAALLFGEEAVEEAEEPPKSPSGLEPPSWSPPSPPPAAPSPLPPPPPPSLAESRPHRSGPSIKRWSSELSVFGGDGAYRSPGPESRLRAPGPERPPKSPLPPVPGRGGRWRWSPEHKLQPHNGSPQPPEPESPSRHSEESGLLPFADRRRFFEESSKPLSPTYSRFGGVPPSRREEERSSAFQPVSCDHIGQQQQRRRHSMDHSYPSEPTYQEFYQPLPRRRPDWECWQPLPFACAPREACPFCYGDQRCPPMHHRNPPAPPGHCAHRCHPLAWTRCPDCCCPTPHQRLEERGGLWLGRKAFPMEFPADEWEPPAINRKTTASHCWLMFTLWSTYYSLIILNKGTPEGNCIPFLASSSCTLCCRSLIVSSYMDFKERLDDCLSKGRPPSFFGPQGPPRSQAASATTATALRARAPSGPHRTPVTRSTSSRVRSLCPSVQYGKRTHLSWQMASLILVIFLLQRPSSSLEEEATPESAWENGQSGLIVHRTMEPASPGSLPRIPSCTTAQPLTDGHPAISDRWPPRAPSGAVRGRNRGPPLRHSQGSGAYHVSPGFAGADDRGQAPTERQLPQPAPLDFRGTPSSPSCSAYYNTSVGKAEVPPKGAALSSEDEEEELDCDLAQKKVQLIESISRKLLVLQEAQRGLQDDLSANLALGKEVEGQVKGVCKAHEFEKFRLFIGDLDKVVNLLLSLSGRLARVENTLSSLDPDTAEAEKLTLLEKKRQLSAQLEDARELQEHVAQRERLVFACVSRCLPSEQLQDYQHFVRMKSALAIQQRQLDDKIKLGEEQLRCLRESLRRTGPRDS</sequence>
<dbReference type="Gene3D" id="2.30.42.10">
    <property type="match status" value="1"/>
</dbReference>
<evidence type="ECO:0000313" key="9">
    <source>
        <dbReference type="Ensembl" id="ENSACAP00000005911.4"/>
    </source>
</evidence>
<name>H9GAV8_ANOCA</name>
<feature type="compositionally biased region" description="Pro residues" evidence="6">
    <location>
        <begin position="530"/>
        <end position="551"/>
    </location>
</feature>
<dbReference type="GO" id="GO:0005912">
    <property type="term" value="C:adherens junction"/>
    <property type="evidence" value="ECO:0000318"/>
    <property type="project" value="GO_Central"/>
</dbReference>
<feature type="domain" description="PDZ" evidence="7">
    <location>
        <begin position="1"/>
        <end position="53"/>
    </location>
</feature>
<dbReference type="GeneTree" id="ENSGT00940000159479"/>
<dbReference type="STRING" id="28377.ENSACAP00000005911"/>
<dbReference type="InParanoid" id="H9GAV8"/>
<dbReference type="GO" id="GO:0009925">
    <property type="term" value="C:basal plasma membrane"/>
    <property type="evidence" value="ECO:0007669"/>
    <property type="project" value="Ensembl"/>
</dbReference>
<dbReference type="Proteomes" id="UP000001646">
    <property type="component" value="Unplaced"/>
</dbReference>
<evidence type="ECO:0000259" key="7">
    <source>
        <dbReference type="PROSITE" id="PS50106"/>
    </source>
</evidence>
<dbReference type="InterPro" id="IPR027685">
    <property type="entry name" value="Shroom_fam"/>
</dbReference>
<reference evidence="9" key="1">
    <citation type="submission" date="2009-12" db="EMBL/GenBank/DDBJ databases">
        <title>The Genome Sequence of Anolis carolinensis (Green Anole Lizard).</title>
        <authorList>
            <consortium name="The Genome Sequencing Platform"/>
            <person name="Di Palma F."/>
            <person name="Alfoldi J."/>
            <person name="Heiman D."/>
            <person name="Young S."/>
            <person name="Grabherr M."/>
            <person name="Johnson J."/>
            <person name="Lander E.S."/>
            <person name="Lindblad-Toh K."/>
        </authorList>
    </citation>
    <scope>NUCLEOTIDE SEQUENCE [LARGE SCALE GENOMIC DNA]</scope>
    <source>
        <strain evidence="9">JBL SC #1</strain>
    </source>
</reference>
<evidence type="ECO:0000256" key="1">
    <source>
        <dbReference type="ARBA" id="ARBA00004245"/>
    </source>
</evidence>
<evidence type="ECO:0000256" key="6">
    <source>
        <dbReference type="SAM" id="MobiDB-lite"/>
    </source>
</evidence>
<feature type="region of interest" description="Disordered" evidence="6">
    <location>
        <begin position="152"/>
        <end position="205"/>
    </location>
</feature>
<dbReference type="GO" id="GO:0001725">
    <property type="term" value="C:stress fiber"/>
    <property type="evidence" value="ECO:0007669"/>
    <property type="project" value="Ensembl"/>
</dbReference>
<feature type="region of interest" description="Disordered" evidence="6">
    <location>
        <begin position="891"/>
        <end position="932"/>
    </location>
</feature>
<evidence type="ECO:0000256" key="5">
    <source>
        <dbReference type="SAM" id="Coils"/>
    </source>
</evidence>
<feature type="domain" description="ASD2" evidence="8">
    <location>
        <begin position="1005"/>
        <end position="1299"/>
    </location>
</feature>